<keyword evidence="3 6" id="KW-0812">Transmembrane</keyword>
<dbReference type="Proteomes" id="UP000325787">
    <property type="component" value="Chromosome"/>
</dbReference>
<dbReference type="RefSeq" id="WP_051765350.1">
    <property type="nucleotide sequence ID" value="NZ_CP034550.1"/>
</dbReference>
<proteinExistence type="inferred from homology"/>
<sequence>MSPKNWLLLGTLSFLWGAAYLVIAVALRGFPPVVVVFGRVFLAALFLTPLAMHRAVLKPLLAHPWQVLITVLVQSTAPLLLLTYGQQWLSASLTGVLLGAQPLFVAALATWFAPDEKPEGTRGIAGLLLGFAGVALLFGVDICGSADLVLGGVLVTAAALCYAIGSILIHRNLGFAQPLGVATAAMLVSSAVTAPPAALSFPDRLPALPSSVALVALGVIFTALTLTLFYGLIARAGPSRATLAFYLSPGVAVMLGWLFLDEQVRWSTAIALGAIIAGSMLAASKTEVNG</sequence>
<feature type="transmembrane region" description="Helical" evidence="6">
    <location>
        <begin position="34"/>
        <end position="52"/>
    </location>
</feature>
<dbReference type="OrthoDB" id="4630069at2"/>
<dbReference type="PANTHER" id="PTHR32322">
    <property type="entry name" value="INNER MEMBRANE TRANSPORTER"/>
    <property type="match status" value="1"/>
</dbReference>
<dbReference type="PANTHER" id="PTHR32322:SF9">
    <property type="entry name" value="AMINO-ACID METABOLITE EFFLUX PUMP-RELATED"/>
    <property type="match status" value="1"/>
</dbReference>
<gene>
    <name evidence="8" type="ORF">EKG83_05245</name>
</gene>
<feature type="transmembrane region" description="Helical" evidence="6">
    <location>
        <begin position="124"/>
        <end position="142"/>
    </location>
</feature>
<comment type="similarity">
    <text evidence="2">Belongs to the EamA transporter family.</text>
</comment>
<comment type="subcellular location">
    <subcellularLocation>
        <location evidence="1">Membrane</location>
        <topology evidence="1">Multi-pass membrane protein</topology>
    </subcellularLocation>
</comment>
<feature type="transmembrane region" description="Helical" evidence="6">
    <location>
        <begin position="148"/>
        <end position="169"/>
    </location>
</feature>
<dbReference type="InterPro" id="IPR050638">
    <property type="entry name" value="AA-Vitamin_Transporters"/>
</dbReference>
<dbReference type="InterPro" id="IPR037185">
    <property type="entry name" value="EmrE-like"/>
</dbReference>
<evidence type="ECO:0000259" key="7">
    <source>
        <dbReference type="Pfam" id="PF00892"/>
    </source>
</evidence>
<keyword evidence="5 6" id="KW-0472">Membrane</keyword>
<feature type="transmembrane region" description="Helical" evidence="6">
    <location>
        <begin position="88"/>
        <end position="112"/>
    </location>
</feature>
<accession>A0A5Q0GSJ2</accession>
<evidence type="ECO:0000256" key="2">
    <source>
        <dbReference type="ARBA" id="ARBA00007362"/>
    </source>
</evidence>
<dbReference type="AlphaFoldDB" id="A0A5Q0GSJ2"/>
<name>A0A5Q0GSJ2_SACSY</name>
<organism evidence="8 9">
    <name type="scientific">Saccharothrix syringae</name>
    <name type="common">Nocardiopsis syringae</name>
    <dbReference type="NCBI Taxonomy" id="103733"/>
    <lineage>
        <taxon>Bacteria</taxon>
        <taxon>Bacillati</taxon>
        <taxon>Actinomycetota</taxon>
        <taxon>Actinomycetes</taxon>
        <taxon>Pseudonocardiales</taxon>
        <taxon>Pseudonocardiaceae</taxon>
        <taxon>Saccharothrix</taxon>
    </lineage>
</organism>
<evidence type="ECO:0000313" key="9">
    <source>
        <dbReference type="Proteomes" id="UP000325787"/>
    </source>
</evidence>
<evidence type="ECO:0000256" key="6">
    <source>
        <dbReference type="SAM" id="Phobius"/>
    </source>
</evidence>
<evidence type="ECO:0000313" key="8">
    <source>
        <dbReference type="EMBL" id="QFZ16949.1"/>
    </source>
</evidence>
<feature type="transmembrane region" description="Helical" evidence="6">
    <location>
        <begin position="211"/>
        <end position="231"/>
    </location>
</feature>
<dbReference type="InterPro" id="IPR000620">
    <property type="entry name" value="EamA_dom"/>
</dbReference>
<keyword evidence="9" id="KW-1185">Reference proteome</keyword>
<keyword evidence="4 6" id="KW-1133">Transmembrane helix</keyword>
<evidence type="ECO:0000256" key="5">
    <source>
        <dbReference type="ARBA" id="ARBA00023136"/>
    </source>
</evidence>
<evidence type="ECO:0000256" key="1">
    <source>
        <dbReference type="ARBA" id="ARBA00004141"/>
    </source>
</evidence>
<dbReference type="SUPFAM" id="SSF103481">
    <property type="entry name" value="Multidrug resistance efflux transporter EmrE"/>
    <property type="match status" value="2"/>
</dbReference>
<evidence type="ECO:0000256" key="3">
    <source>
        <dbReference type="ARBA" id="ARBA00022692"/>
    </source>
</evidence>
<dbReference type="Pfam" id="PF00892">
    <property type="entry name" value="EamA"/>
    <property type="match status" value="2"/>
</dbReference>
<reference evidence="9" key="1">
    <citation type="journal article" date="2021" name="Curr. Microbiol.">
        <title>Complete genome of nocamycin-producing strain Saccharothrix syringae NRRL B-16468 reveals the biosynthetic potential for secondary metabolites.</title>
        <authorList>
            <person name="Mo X."/>
            <person name="Yang S."/>
        </authorList>
    </citation>
    <scope>NUCLEOTIDE SEQUENCE [LARGE SCALE GENOMIC DNA]</scope>
    <source>
        <strain evidence="9">ATCC 51364 / DSM 43886 / JCM 6844 / KCTC 9398 / NBRC 14523 / NRRL B-16468 / INA 2240</strain>
    </source>
</reference>
<feature type="domain" description="EamA" evidence="7">
    <location>
        <begin position="9"/>
        <end position="138"/>
    </location>
</feature>
<feature type="transmembrane region" description="Helical" evidence="6">
    <location>
        <begin position="243"/>
        <end position="260"/>
    </location>
</feature>
<evidence type="ECO:0000256" key="4">
    <source>
        <dbReference type="ARBA" id="ARBA00022989"/>
    </source>
</evidence>
<dbReference type="EMBL" id="CP034550">
    <property type="protein sequence ID" value="QFZ16949.1"/>
    <property type="molecule type" value="Genomic_DNA"/>
</dbReference>
<dbReference type="GO" id="GO:0016020">
    <property type="term" value="C:membrane"/>
    <property type="evidence" value="ECO:0007669"/>
    <property type="project" value="UniProtKB-SubCell"/>
</dbReference>
<feature type="transmembrane region" description="Helical" evidence="6">
    <location>
        <begin position="266"/>
        <end position="284"/>
    </location>
</feature>
<feature type="domain" description="EamA" evidence="7">
    <location>
        <begin position="151"/>
        <end position="282"/>
    </location>
</feature>
<feature type="transmembrane region" description="Helical" evidence="6">
    <location>
        <begin position="64"/>
        <end position="82"/>
    </location>
</feature>
<protein>
    <submittedName>
        <fullName evidence="8">DMT family transporter</fullName>
    </submittedName>
</protein>
<dbReference type="KEGG" id="ssyi:EKG83_05245"/>